<dbReference type="InterPro" id="IPR010071">
    <property type="entry name" value="AA_adenyl_dom"/>
</dbReference>
<dbReference type="InterPro" id="IPR000873">
    <property type="entry name" value="AMP-dep_synth/lig_dom"/>
</dbReference>
<dbReference type="GO" id="GO:0044550">
    <property type="term" value="P:secondary metabolite biosynthetic process"/>
    <property type="evidence" value="ECO:0007669"/>
    <property type="project" value="UniProtKB-ARBA"/>
</dbReference>
<dbReference type="GO" id="GO:0031177">
    <property type="term" value="F:phosphopantetheine binding"/>
    <property type="evidence" value="ECO:0007669"/>
    <property type="project" value="InterPro"/>
</dbReference>
<dbReference type="InterPro" id="IPR006162">
    <property type="entry name" value="Ppantetheine_attach_site"/>
</dbReference>
<dbReference type="SUPFAM" id="SSF52777">
    <property type="entry name" value="CoA-dependent acyltransferases"/>
    <property type="match status" value="2"/>
</dbReference>
<dbReference type="FunFam" id="1.10.1200.10:FF:000005">
    <property type="entry name" value="Nonribosomal peptide synthetase 1"/>
    <property type="match status" value="1"/>
</dbReference>
<dbReference type="SMART" id="SM00823">
    <property type="entry name" value="PKS_PP"/>
    <property type="match status" value="1"/>
</dbReference>
<dbReference type="CDD" id="cd19543">
    <property type="entry name" value="DCL_NRPS"/>
    <property type="match status" value="1"/>
</dbReference>
<dbReference type="InterPro" id="IPR025110">
    <property type="entry name" value="AMP-bd_C"/>
</dbReference>
<dbReference type="InterPro" id="IPR045851">
    <property type="entry name" value="AMP-bd_C_sf"/>
</dbReference>
<protein>
    <recommendedName>
        <fullName evidence="5">Carrier domain-containing protein</fullName>
    </recommendedName>
</protein>
<dbReference type="AlphaFoldDB" id="A0A0V7ZVG9"/>
<dbReference type="Pfam" id="PF13193">
    <property type="entry name" value="AMP-binding_C"/>
    <property type="match status" value="1"/>
</dbReference>
<dbReference type="InterPro" id="IPR023213">
    <property type="entry name" value="CAT-like_dom_sf"/>
</dbReference>
<dbReference type="FunFam" id="3.30.300.30:FF:000010">
    <property type="entry name" value="Enterobactin synthetase component F"/>
    <property type="match status" value="1"/>
</dbReference>
<dbReference type="Gene3D" id="1.10.1200.10">
    <property type="entry name" value="ACP-like"/>
    <property type="match status" value="1"/>
</dbReference>
<dbReference type="PROSITE" id="PS50075">
    <property type="entry name" value="CARRIER"/>
    <property type="match status" value="1"/>
</dbReference>
<dbReference type="PROSITE" id="PS00455">
    <property type="entry name" value="AMP_BINDING"/>
    <property type="match status" value="1"/>
</dbReference>
<dbReference type="PANTHER" id="PTHR45527:SF1">
    <property type="entry name" value="FATTY ACID SYNTHASE"/>
    <property type="match status" value="1"/>
</dbReference>
<dbReference type="InterPro" id="IPR036736">
    <property type="entry name" value="ACP-like_sf"/>
</dbReference>
<evidence type="ECO:0000313" key="7">
    <source>
        <dbReference type="Proteomes" id="UP000053372"/>
    </source>
</evidence>
<dbReference type="Proteomes" id="UP000053372">
    <property type="component" value="Unassembled WGS sequence"/>
</dbReference>
<dbReference type="Gene3D" id="3.30.559.10">
    <property type="entry name" value="Chloramphenicol acetyltransferase-like domain"/>
    <property type="match status" value="1"/>
</dbReference>
<dbReference type="SUPFAM" id="SSF47336">
    <property type="entry name" value="ACP-like"/>
    <property type="match status" value="1"/>
</dbReference>
<dbReference type="Gene3D" id="3.30.559.30">
    <property type="entry name" value="Nonribosomal peptide synthetase, condensation domain"/>
    <property type="match status" value="1"/>
</dbReference>
<dbReference type="FunFam" id="2.30.38.10:FF:000001">
    <property type="entry name" value="Non-ribosomal peptide synthetase PvdI"/>
    <property type="match status" value="1"/>
</dbReference>
<keyword evidence="7" id="KW-1185">Reference proteome</keyword>
<comment type="similarity">
    <text evidence="2">Belongs to the ATP-dependent AMP-binding enzyme family.</text>
</comment>
<evidence type="ECO:0000256" key="3">
    <source>
        <dbReference type="ARBA" id="ARBA00022450"/>
    </source>
</evidence>
<comment type="caution">
    <text evidence="6">The sequence shown here is derived from an EMBL/GenBank/DDBJ whole genome shotgun (WGS) entry which is preliminary data.</text>
</comment>
<name>A0A0V7ZVG9_9CYAN</name>
<dbReference type="Pfam" id="PF00668">
    <property type="entry name" value="Condensation"/>
    <property type="match status" value="1"/>
</dbReference>
<dbReference type="GO" id="GO:0008610">
    <property type="term" value="P:lipid biosynthetic process"/>
    <property type="evidence" value="ECO:0007669"/>
    <property type="project" value="UniProtKB-ARBA"/>
</dbReference>
<dbReference type="EMBL" id="LMTZ01000055">
    <property type="protein sequence ID" value="KST68613.1"/>
    <property type="molecule type" value="Genomic_DNA"/>
</dbReference>
<comment type="cofactor">
    <cofactor evidence="1">
        <name>pantetheine 4'-phosphate</name>
        <dbReference type="ChEBI" id="CHEBI:47942"/>
    </cofactor>
</comment>
<dbReference type="GO" id="GO:0005737">
    <property type="term" value="C:cytoplasm"/>
    <property type="evidence" value="ECO:0007669"/>
    <property type="project" value="TreeGrafter"/>
</dbReference>
<dbReference type="GO" id="GO:0043041">
    <property type="term" value="P:amino acid activation for nonribosomal peptide biosynthetic process"/>
    <property type="evidence" value="ECO:0007669"/>
    <property type="project" value="TreeGrafter"/>
</dbReference>
<dbReference type="PROSITE" id="PS00012">
    <property type="entry name" value="PHOSPHOPANTETHEINE"/>
    <property type="match status" value="1"/>
</dbReference>
<dbReference type="FunFam" id="3.40.50.980:FF:000001">
    <property type="entry name" value="Non-ribosomal peptide synthetase"/>
    <property type="match status" value="1"/>
</dbReference>
<dbReference type="OrthoDB" id="9765680at2"/>
<dbReference type="RefSeq" id="WP_058183485.1">
    <property type="nucleotide sequence ID" value="NZ_LMTZ01000055.1"/>
</dbReference>
<dbReference type="InterPro" id="IPR020845">
    <property type="entry name" value="AMP-binding_CS"/>
</dbReference>
<dbReference type="SUPFAM" id="SSF56801">
    <property type="entry name" value="Acetyl-CoA synthetase-like"/>
    <property type="match status" value="1"/>
</dbReference>
<dbReference type="FunFam" id="3.40.50.12780:FF:000012">
    <property type="entry name" value="Non-ribosomal peptide synthetase"/>
    <property type="match status" value="1"/>
</dbReference>
<evidence type="ECO:0000313" key="6">
    <source>
        <dbReference type="EMBL" id="KST68613.1"/>
    </source>
</evidence>
<dbReference type="InterPro" id="IPR020806">
    <property type="entry name" value="PKS_PP-bd"/>
</dbReference>
<organism evidence="6 7">
    <name type="scientific">Mastigocoleus testarum BC008</name>
    <dbReference type="NCBI Taxonomy" id="371196"/>
    <lineage>
        <taxon>Bacteria</taxon>
        <taxon>Bacillati</taxon>
        <taxon>Cyanobacteriota</taxon>
        <taxon>Cyanophyceae</taxon>
        <taxon>Nostocales</taxon>
        <taxon>Hapalosiphonaceae</taxon>
        <taxon>Mastigocoleus</taxon>
    </lineage>
</organism>
<feature type="domain" description="Carrier" evidence="5">
    <location>
        <begin position="1030"/>
        <end position="1105"/>
    </location>
</feature>
<dbReference type="Gene3D" id="2.30.38.10">
    <property type="entry name" value="Luciferase, Domain 3"/>
    <property type="match status" value="1"/>
</dbReference>
<dbReference type="Gene3D" id="3.40.50.980">
    <property type="match status" value="2"/>
</dbReference>
<reference evidence="6 7" key="1">
    <citation type="journal article" date="2015" name="Genome Announc.">
        <title>Draft Genome of the Euendolithic (true boring) Cyanobacterium Mastigocoleus testarum strain BC008.</title>
        <authorList>
            <person name="Guida B.S."/>
            <person name="Garcia-Pichel F."/>
        </authorList>
    </citation>
    <scope>NUCLEOTIDE SEQUENCE [LARGE SCALE GENOMIC DNA]</scope>
    <source>
        <strain evidence="6 7">BC008</strain>
    </source>
</reference>
<gene>
    <name evidence="6" type="ORF">BC008_33740</name>
</gene>
<dbReference type="InterPro" id="IPR009081">
    <property type="entry name" value="PP-bd_ACP"/>
</dbReference>
<dbReference type="CDD" id="cd17651">
    <property type="entry name" value="A_NRPS_VisG_like"/>
    <property type="match status" value="1"/>
</dbReference>
<keyword evidence="4" id="KW-0597">Phosphoprotein</keyword>
<evidence type="ECO:0000256" key="2">
    <source>
        <dbReference type="ARBA" id="ARBA00006432"/>
    </source>
</evidence>
<dbReference type="Pfam" id="PF00550">
    <property type="entry name" value="PP-binding"/>
    <property type="match status" value="1"/>
</dbReference>
<sequence>MTLSVPENKSKNIESIYPLSPMQEGLLFHTLYEGESGVYFEQFSFTLSGDLNVTAFEQAWEKVVERHPVLRTLFVWENSKKPLQVVRKKVNLPWNNYDWRNLSASEQEKKFQSFLQVDREQGFELDKAPLMRNTLIQLSDNRTYKFIWSSHHLLTDGWCLPIILKEVFYFYELLNTGKNRNEGLYLPSPRPYKDYINWLQKQDCLTAEAFWRQTLEGFSASTPLVVDRVVQQNLQSQDSHSQNSQPQKTYQEQHLRLSEKTTSALKSLAKQNHLTLSTLLQGIWALLLSRYSGESDVLFGATVSGRPPTLSGVESMVGLFINTLPVRVKVSGDTQILPWLQQLQSQHLEREQYSWYPLVEIQRCSEIPGGRPLFESLVVFENYPIGSSLLEDTAGLEIDEIKSYERTNYPLTLVIIPGEELLVRMLYDCSRFDADAIARMGNHFLTLLEGVVANQTGQLQDLTLITKTERNQLLGEWNDTHIKYPDKCIYELFEEQVQRTPQNIALQFGRETLTYEQLNHRANQLADYLITLGVKPDVLVGLCIERSVEMVVGLLAILKAGGAYVPLDPSYPEERLAYMLSDSQASVLLTEQKFIDYLPKHDTVVCLDKDKEIKYRDELQDKPLPTTVKPQSVKPENLAYVIYTSGSTGKPKGVAMSNRSLVNLLMWQIENGIANQNSKTLQFSPISFDVSFQEIFSTLCAGGTLVLIPDDVRRDAIALLKLLTEQGIERLFLPFVALQQLAEVAASSDDLPVSLQEIITAGEQLQMTTALNNFLRRLPNCTLQNQYGPSETHVVTAFTLESSAYTQKSQTSQTSQNLTLPPIGRPIANTQIYILDSHHQPVPIGVPGELYIGGIGLAREYLNRSDLTTQKFIPNPLSNRSGERLYKTGDLARYLPDGNIEFLGRIDNQVKIRGFRIELGEIETAIAAHPQVSEAVVIVREDIPGKKRLVAYVVNKFAPQTLNTLDTKSLENHSSIQKQLRDFLKQELPEYMIPSAFVFLDALPLTPSGKINRRALPTPSVTHEPESFVPPRTPTEATLGKIWQEVLGLKQVSIHDNFFECGGHSLLATQVISRLRQTWKIELPLRRLFEEPTIARLAAVIDLLLSTAQKLTEINSNDLSENQEEREEIEL</sequence>
<dbReference type="NCBIfam" id="TIGR01733">
    <property type="entry name" value="AA-adenyl-dom"/>
    <property type="match status" value="1"/>
</dbReference>
<evidence type="ECO:0000256" key="1">
    <source>
        <dbReference type="ARBA" id="ARBA00001957"/>
    </source>
</evidence>
<dbReference type="PANTHER" id="PTHR45527">
    <property type="entry name" value="NONRIBOSOMAL PEPTIDE SYNTHETASE"/>
    <property type="match status" value="1"/>
</dbReference>
<dbReference type="InterPro" id="IPR001242">
    <property type="entry name" value="Condensation_dom"/>
</dbReference>
<dbReference type="Pfam" id="PF00501">
    <property type="entry name" value="AMP-binding"/>
    <property type="match status" value="1"/>
</dbReference>
<evidence type="ECO:0000259" key="5">
    <source>
        <dbReference type="PROSITE" id="PS50075"/>
    </source>
</evidence>
<keyword evidence="3" id="KW-0596">Phosphopantetheine</keyword>
<accession>A0A0V7ZVG9</accession>
<evidence type="ECO:0000256" key="4">
    <source>
        <dbReference type="ARBA" id="ARBA00022553"/>
    </source>
</evidence>
<dbReference type="GO" id="GO:0003824">
    <property type="term" value="F:catalytic activity"/>
    <property type="evidence" value="ECO:0007669"/>
    <property type="project" value="InterPro"/>
</dbReference>
<dbReference type="Gene3D" id="3.30.300.30">
    <property type="match status" value="1"/>
</dbReference>
<proteinExistence type="inferred from homology"/>